<feature type="domain" description="RCK C-terminal" evidence="8">
    <location>
        <begin position="226"/>
        <end position="311"/>
    </location>
</feature>
<protein>
    <recommendedName>
        <fullName evidence="8">RCK C-terminal domain-containing protein</fullName>
    </recommendedName>
</protein>
<feature type="transmembrane region" description="Helical" evidence="7">
    <location>
        <begin position="552"/>
        <end position="577"/>
    </location>
</feature>
<feature type="transmembrane region" description="Helical" evidence="7">
    <location>
        <begin position="37"/>
        <end position="55"/>
    </location>
</feature>
<keyword evidence="4" id="KW-0677">Repeat</keyword>
<dbReference type="HOGENOM" id="CLU_005170_6_2_1"/>
<keyword evidence="3 7" id="KW-0812">Transmembrane</keyword>
<feature type="transmembrane region" description="Helical" evidence="7">
    <location>
        <begin position="425"/>
        <end position="457"/>
    </location>
</feature>
<dbReference type="InterPro" id="IPR006037">
    <property type="entry name" value="RCK_C"/>
</dbReference>
<feature type="transmembrane region" description="Helical" evidence="7">
    <location>
        <begin position="118"/>
        <end position="139"/>
    </location>
</feature>
<evidence type="ECO:0000256" key="6">
    <source>
        <dbReference type="ARBA" id="ARBA00023136"/>
    </source>
</evidence>
<feature type="transmembrane region" description="Helical" evidence="7">
    <location>
        <begin position="509"/>
        <end position="540"/>
    </location>
</feature>
<dbReference type="Pfam" id="PF03600">
    <property type="entry name" value="CitMHS"/>
    <property type="match status" value="1"/>
</dbReference>
<evidence type="ECO:0000256" key="2">
    <source>
        <dbReference type="ARBA" id="ARBA00022448"/>
    </source>
</evidence>
<dbReference type="SUPFAM" id="SSF116726">
    <property type="entry name" value="TrkA C-terminal domain-like"/>
    <property type="match status" value="2"/>
</dbReference>
<dbReference type="InterPro" id="IPR036721">
    <property type="entry name" value="RCK_C_sf"/>
</dbReference>
<evidence type="ECO:0000256" key="5">
    <source>
        <dbReference type="ARBA" id="ARBA00022989"/>
    </source>
</evidence>
<gene>
    <name evidence="9" type="ORF">SELMODRAFT_412927</name>
</gene>
<evidence type="ECO:0000259" key="8">
    <source>
        <dbReference type="PROSITE" id="PS51202"/>
    </source>
</evidence>
<dbReference type="GO" id="GO:0008324">
    <property type="term" value="F:monoatomic cation transmembrane transporter activity"/>
    <property type="evidence" value="ECO:0007669"/>
    <property type="project" value="InterPro"/>
</dbReference>
<dbReference type="PROSITE" id="PS51202">
    <property type="entry name" value="RCK_C"/>
    <property type="match status" value="2"/>
</dbReference>
<dbReference type="InterPro" id="IPR004680">
    <property type="entry name" value="Cit_transptr-like_dom"/>
</dbReference>
<dbReference type="Gramene" id="EFJ26391">
    <property type="protein sequence ID" value="EFJ26391"/>
    <property type="gene ID" value="SELMODRAFT_412927"/>
</dbReference>
<evidence type="ECO:0000256" key="7">
    <source>
        <dbReference type="SAM" id="Phobius"/>
    </source>
</evidence>
<comment type="subcellular location">
    <subcellularLocation>
        <location evidence="1">Membrane</location>
        <topology evidence="1">Multi-pass membrane protein</topology>
    </subcellularLocation>
</comment>
<dbReference type="PANTHER" id="PTHR43652:SF2">
    <property type="entry name" value="BASIC AMINO ACID ANTIPORTER YFCC-RELATED"/>
    <property type="match status" value="1"/>
</dbReference>
<name>D8RMS5_SELML</name>
<sequence>MAVGPSWEGHHIWEGWVTLTLIGLMLAALVLEIAPPYLVMTGTLILFLPLNILTLDQALHGFGDHAVLSIGVLFIVAKGIEQSGGLEYVSRLLFRADDDKKEDNPAKQGNIVGVMLKFTVPVAIFSAFLANIPLVAMMIPPIVEFAKKVHMAPSKLLMPLSFAALLGGTLTLIGASTNLVVVSLAAKKLPELQMNLFEIAIVGLPVTIAGILYMVAVSGKLLPDRLAIQPTTINVREYSVVLEVKATSSLTRKTIERAGINRQPGLNLVQIQREGVVTPNPGPDFVIMPKDKLHFGGVIDAVLGLTQLDGLALSESEGEEQIDLNRLKINQCLVEAVVASGSPMVHKRVADLQLRARYKAAIVAIHRYGVRLSSAIGDIILEAGDSLLMVADGTEFVAKNRNNSTFALVAKLPGFVPVQRHKAGIAALIVLAFVVASGIGVDLITAALFTAFFLLATKCLTPRDAMESIELPVLILIASSFGISEAMVQSGAADMVAKALMGLAGTTKFGLISCTYIATTVFSLAITNNAAVTIMFPVALTAAQKGNLDFRPFAYTLMMASSAGLMTPTGCATNLMVYSPGGYKFADYVVYGGPMQVSSSVNLNRSVMFNADMVTGCDNWSDGDYRMVVGMDHSDIYYHSRYHTDLDETGSSSSIYVPLH</sequence>
<dbReference type="Pfam" id="PF02080">
    <property type="entry name" value="TrkA_C"/>
    <property type="match status" value="1"/>
</dbReference>
<evidence type="ECO:0000313" key="10">
    <source>
        <dbReference type="Proteomes" id="UP000001514"/>
    </source>
</evidence>
<dbReference type="AlphaFoldDB" id="D8RMS5"/>
<evidence type="ECO:0000256" key="1">
    <source>
        <dbReference type="ARBA" id="ARBA00004141"/>
    </source>
</evidence>
<dbReference type="GO" id="GO:0006813">
    <property type="term" value="P:potassium ion transport"/>
    <property type="evidence" value="ECO:0007669"/>
    <property type="project" value="InterPro"/>
</dbReference>
<evidence type="ECO:0000313" key="9">
    <source>
        <dbReference type="EMBL" id="EFJ26391.1"/>
    </source>
</evidence>
<feature type="transmembrane region" description="Helical" evidence="7">
    <location>
        <begin position="12"/>
        <end position="31"/>
    </location>
</feature>
<keyword evidence="10" id="KW-1185">Reference proteome</keyword>
<dbReference type="Proteomes" id="UP000001514">
    <property type="component" value="Unassembled WGS sequence"/>
</dbReference>
<feature type="domain" description="RCK C-terminal" evidence="8">
    <location>
        <begin position="319"/>
        <end position="406"/>
    </location>
</feature>
<dbReference type="eggNOG" id="ENOG502QPZM">
    <property type="taxonomic scope" value="Eukaryota"/>
</dbReference>
<dbReference type="GO" id="GO:0005886">
    <property type="term" value="C:plasma membrane"/>
    <property type="evidence" value="ECO:0000318"/>
    <property type="project" value="GO_Central"/>
</dbReference>
<dbReference type="STRING" id="88036.D8RMS5"/>
<dbReference type="InParanoid" id="D8RMS5"/>
<dbReference type="EMBL" id="GL377584">
    <property type="protein sequence ID" value="EFJ26391.1"/>
    <property type="molecule type" value="Genomic_DNA"/>
</dbReference>
<reference evidence="9 10" key="1">
    <citation type="journal article" date="2011" name="Science">
        <title>The Selaginella genome identifies genetic changes associated with the evolution of vascular plants.</title>
        <authorList>
            <person name="Banks J.A."/>
            <person name="Nishiyama T."/>
            <person name="Hasebe M."/>
            <person name="Bowman J.L."/>
            <person name="Gribskov M."/>
            <person name="dePamphilis C."/>
            <person name="Albert V.A."/>
            <person name="Aono N."/>
            <person name="Aoyama T."/>
            <person name="Ambrose B.A."/>
            <person name="Ashton N.W."/>
            <person name="Axtell M.J."/>
            <person name="Barker E."/>
            <person name="Barker M.S."/>
            <person name="Bennetzen J.L."/>
            <person name="Bonawitz N.D."/>
            <person name="Chapple C."/>
            <person name="Cheng C."/>
            <person name="Correa L.G."/>
            <person name="Dacre M."/>
            <person name="DeBarry J."/>
            <person name="Dreyer I."/>
            <person name="Elias M."/>
            <person name="Engstrom E.M."/>
            <person name="Estelle M."/>
            <person name="Feng L."/>
            <person name="Finet C."/>
            <person name="Floyd S.K."/>
            <person name="Frommer W.B."/>
            <person name="Fujita T."/>
            <person name="Gramzow L."/>
            <person name="Gutensohn M."/>
            <person name="Harholt J."/>
            <person name="Hattori M."/>
            <person name="Heyl A."/>
            <person name="Hirai T."/>
            <person name="Hiwatashi Y."/>
            <person name="Ishikawa M."/>
            <person name="Iwata M."/>
            <person name="Karol K.G."/>
            <person name="Koehler B."/>
            <person name="Kolukisaoglu U."/>
            <person name="Kubo M."/>
            <person name="Kurata T."/>
            <person name="Lalonde S."/>
            <person name="Li K."/>
            <person name="Li Y."/>
            <person name="Litt A."/>
            <person name="Lyons E."/>
            <person name="Manning G."/>
            <person name="Maruyama T."/>
            <person name="Michael T.P."/>
            <person name="Mikami K."/>
            <person name="Miyazaki S."/>
            <person name="Morinaga S."/>
            <person name="Murata T."/>
            <person name="Mueller-Roeber B."/>
            <person name="Nelson D.R."/>
            <person name="Obara M."/>
            <person name="Oguri Y."/>
            <person name="Olmstead R.G."/>
            <person name="Onodera N."/>
            <person name="Petersen B.L."/>
            <person name="Pils B."/>
            <person name="Prigge M."/>
            <person name="Rensing S.A."/>
            <person name="Riano-Pachon D.M."/>
            <person name="Roberts A.W."/>
            <person name="Sato Y."/>
            <person name="Scheller H.V."/>
            <person name="Schulz B."/>
            <person name="Schulz C."/>
            <person name="Shakirov E.V."/>
            <person name="Shibagaki N."/>
            <person name="Shinohara N."/>
            <person name="Shippen D.E."/>
            <person name="Soerensen I."/>
            <person name="Sotooka R."/>
            <person name="Sugimoto N."/>
            <person name="Sugita M."/>
            <person name="Sumikawa N."/>
            <person name="Tanurdzic M."/>
            <person name="Theissen G."/>
            <person name="Ulvskov P."/>
            <person name="Wakazuki S."/>
            <person name="Weng J.K."/>
            <person name="Willats W.W."/>
            <person name="Wipf D."/>
            <person name="Wolf P.G."/>
            <person name="Yang L."/>
            <person name="Zimmer A.D."/>
            <person name="Zhu Q."/>
            <person name="Mitros T."/>
            <person name="Hellsten U."/>
            <person name="Loque D."/>
            <person name="Otillar R."/>
            <person name="Salamov A."/>
            <person name="Schmutz J."/>
            <person name="Shapiro H."/>
            <person name="Lindquist E."/>
            <person name="Lucas S."/>
            <person name="Rokhsar D."/>
            <person name="Grigoriev I.V."/>
        </authorList>
    </citation>
    <scope>NUCLEOTIDE SEQUENCE [LARGE SCALE GENOMIC DNA]</scope>
</reference>
<dbReference type="PANTHER" id="PTHR43652">
    <property type="entry name" value="BASIC AMINO ACID ANTIPORTER YFCC-RELATED"/>
    <property type="match status" value="1"/>
</dbReference>
<dbReference type="OMA" id="CLFVMCA"/>
<evidence type="ECO:0000256" key="3">
    <source>
        <dbReference type="ARBA" id="ARBA00022692"/>
    </source>
</evidence>
<feature type="transmembrane region" description="Helical" evidence="7">
    <location>
        <begin position="196"/>
        <end position="216"/>
    </location>
</feature>
<proteinExistence type="predicted"/>
<keyword evidence="5 7" id="KW-1133">Transmembrane helix</keyword>
<feature type="transmembrane region" description="Helical" evidence="7">
    <location>
        <begin position="160"/>
        <end position="184"/>
    </location>
</feature>
<accession>D8RMS5</accession>
<dbReference type="InterPro" id="IPR051679">
    <property type="entry name" value="DASS-Related_Transporters"/>
</dbReference>
<keyword evidence="6 7" id="KW-0472">Membrane</keyword>
<dbReference type="KEGG" id="smo:SELMODRAFT_412927"/>
<evidence type="ECO:0000256" key="4">
    <source>
        <dbReference type="ARBA" id="ARBA00022737"/>
    </source>
</evidence>
<organism evidence="10">
    <name type="scientific">Selaginella moellendorffii</name>
    <name type="common">Spikemoss</name>
    <dbReference type="NCBI Taxonomy" id="88036"/>
    <lineage>
        <taxon>Eukaryota</taxon>
        <taxon>Viridiplantae</taxon>
        <taxon>Streptophyta</taxon>
        <taxon>Embryophyta</taxon>
        <taxon>Tracheophyta</taxon>
        <taxon>Lycopodiopsida</taxon>
        <taxon>Selaginellales</taxon>
        <taxon>Selaginellaceae</taxon>
        <taxon>Selaginella</taxon>
    </lineage>
</organism>
<keyword evidence="2" id="KW-0813">Transport</keyword>
<dbReference type="Gene3D" id="3.30.70.1450">
    <property type="entry name" value="Regulator of K+ conductance, C-terminal domain"/>
    <property type="match status" value="2"/>
</dbReference>